<dbReference type="EMBL" id="JACOOH010000002">
    <property type="protein sequence ID" value="MBC5620465.1"/>
    <property type="molecule type" value="Genomic_DNA"/>
</dbReference>
<dbReference type="Proteomes" id="UP000646484">
    <property type="component" value="Unassembled WGS sequence"/>
</dbReference>
<reference evidence="1 2" key="1">
    <citation type="submission" date="2020-08" db="EMBL/GenBank/DDBJ databases">
        <title>Genome public.</title>
        <authorList>
            <person name="Liu C."/>
            <person name="Sun Q."/>
        </authorList>
    </citation>
    <scope>NUCLEOTIDE SEQUENCE [LARGE SCALE GENOMIC DNA]</scope>
    <source>
        <strain evidence="1 2">NSJ-56</strain>
    </source>
</reference>
<dbReference type="InterPro" id="IPR021398">
    <property type="entry name" value="DUF3037"/>
</dbReference>
<organism evidence="1 2">
    <name type="scientific">Butyricimonas hominis</name>
    <dbReference type="NCBI Taxonomy" id="2763032"/>
    <lineage>
        <taxon>Bacteria</taxon>
        <taxon>Pseudomonadati</taxon>
        <taxon>Bacteroidota</taxon>
        <taxon>Bacteroidia</taxon>
        <taxon>Bacteroidales</taxon>
        <taxon>Odoribacteraceae</taxon>
        <taxon>Butyricimonas</taxon>
    </lineage>
</organism>
<keyword evidence="2" id="KW-1185">Reference proteome</keyword>
<sequence length="127" mass="14950">MLEKYLYEYAVIRVVPRVEREEFVNVGIILFSKRKKYLKAKYILHEDKLRTLFPEAEVEVIENNLRVFDRICSGAKEGGPIAEFEIPERFRWLTAVRSTSIQTSRPHPGFSADLDVTFEKLFRELVL</sequence>
<name>A0ABR7CXQ8_9BACT</name>
<evidence type="ECO:0000313" key="1">
    <source>
        <dbReference type="EMBL" id="MBC5620465.1"/>
    </source>
</evidence>
<accession>A0ABR7CXQ8</accession>
<proteinExistence type="predicted"/>
<comment type="caution">
    <text evidence="1">The sequence shown here is derived from an EMBL/GenBank/DDBJ whole genome shotgun (WGS) entry which is preliminary data.</text>
</comment>
<gene>
    <name evidence="1" type="ORF">H8S64_05085</name>
</gene>
<dbReference type="RefSeq" id="WP_099292216.1">
    <property type="nucleotide sequence ID" value="NZ_JACOOH010000002.1"/>
</dbReference>
<dbReference type="Pfam" id="PF11236">
    <property type="entry name" value="DUF3037"/>
    <property type="match status" value="1"/>
</dbReference>
<evidence type="ECO:0000313" key="2">
    <source>
        <dbReference type="Proteomes" id="UP000646484"/>
    </source>
</evidence>
<protein>
    <submittedName>
        <fullName evidence="1">DUF3037 domain-containing protein</fullName>
    </submittedName>
</protein>